<organism evidence="2 3">
    <name type="scientific">Coptis chinensis</name>
    <dbReference type="NCBI Taxonomy" id="261450"/>
    <lineage>
        <taxon>Eukaryota</taxon>
        <taxon>Viridiplantae</taxon>
        <taxon>Streptophyta</taxon>
        <taxon>Embryophyta</taxon>
        <taxon>Tracheophyta</taxon>
        <taxon>Spermatophyta</taxon>
        <taxon>Magnoliopsida</taxon>
        <taxon>Ranunculales</taxon>
        <taxon>Ranunculaceae</taxon>
        <taxon>Coptidoideae</taxon>
        <taxon>Coptis</taxon>
    </lineage>
</organism>
<evidence type="ECO:0000259" key="1">
    <source>
        <dbReference type="Pfam" id="PF26133"/>
    </source>
</evidence>
<name>A0A835IPH9_9MAGN</name>
<reference evidence="2 3" key="1">
    <citation type="submission" date="2020-10" db="EMBL/GenBank/DDBJ databases">
        <title>The Coptis chinensis genome and diversification of protoberbering-type alkaloids.</title>
        <authorList>
            <person name="Wang B."/>
            <person name="Shu S."/>
            <person name="Song C."/>
            <person name="Liu Y."/>
        </authorList>
    </citation>
    <scope>NUCLEOTIDE SEQUENCE [LARGE SCALE GENOMIC DNA]</scope>
    <source>
        <strain evidence="2">HL-2020</strain>
        <tissue evidence="2">Leaf</tissue>
    </source>
</reference>
<dbReference type="Pfam" id="PF26133">
    <property type="entry name" value="DUF8039"/>
    <property type="match status" value="1"/>
</dbReference>
<dbReference type="AlphaFoldDB" id="A0A835IPH9"/>
<accession>A0A835IPH9</accession>
<proteinExistence type="predicted"/>
<dbReference type="EMBL" id="JADFTS010000002">
    <property type="protein sequence ID" value="KAF9619952.1"/>
    <property type="molecule type" value="Genomic_DNA"/>
</dbReference>
<comment type="caution">
    <text evidence="2">The sequence shown here is derived from an EMBL/GenBank/DDBJ whole genome shotgun (WGS) entry which is preliminary data.</text>
</comment>
<dbReference type="OrthoDB" id="1936670at2759"/>
<evidence type="ECO:0000313" key="3">
    <source>
        <dbReference type="Proteomes" id="UP000631114"/>
    </source>
</evidence>
<sequence>MEVIESTKAANTINPITFVQPLGSKGTIDRSCKLMNWLVPHELVAEGHWETNDPNVKVHCLPLGDNASKVWVDVVKNSEARLWRQSSELETIGDARGSIVAWPTKHVIFTDESN</sequence>
<dbReference type="InterPro" id="IPR058352">
    <property type="entry name" value="DUF8039"/>
</dbReference>
<feature type="domain" description="DUF8039" evidence="1">
    <location>
        <begin position="30"/>
        <end position="109"/>
    </location>
</feature>
<evidence type="ECO:0000313" key="2">
    <source>
        <dbReference type="EMBL" id="KAF9619952.1"/>
    </source>
</evidence>
<keyword evidence="3" id="KW-1185">Reference proteome</keyword>
<protein>
    <recommendedName>
        <fullName evidence="1">DUF8039 domain-containing protein</fullName>
    </recommendedName>
</protein>
<dbReference type="Proteomes" id="UP000631114">
    <property type="component" value="Unassembled WGS sequence"/>
</dbReference>
<gene>
    <name evidence="2" type="ORF">IFM89_010568</name>
</gene>